<organism evidence="2">
    <name type="scientific">viral metagenome</name>
    <dbReference type="NCBI Taxonomy" id="1070528"/>
    <lineage>
        <taxon>unclassified sequences</taxon>
        <taxon>metagenomes</taxon>
        <taxon>organismal metagenomes</taxon>
    </lineage>
</organism>
<protein>
    <recommendedName>
        <fullName evidence="1">RING-type domain-containing protein</fullName>
    </recommendedName>
</protein>
<name>A0A6C0AYK6_9ZZZZ</name>
<proteinExistence type="predicted"/>
<dbReference type="InterPro" id="IPR013083">
    <property type="entry name" value="Znf_RING/FYVE/PHD"/>
</dbReference>
<evidence type="ECO:0000313" key="2">
    <source>
        <dbReference type="EMBL" id="QHS84932.1"/>
    </source>
</evidence>
<dbReference type="PROSITE" id="PS50089">
    <property type="entry name" value="ZF_RING_2"/>
    <property type="match status" value="1"/>
</dbReference>
<dbReference type="InterPro" id="IPR001841">
    <property type="entry name" value="Znf_RING"/>
</dbReference>
<reference evidence="2" key="1">
    <citation type="journal article" date="2020" name="Nature">
        <title>Giant virus diversity and host interactions through global metagenomics.</title>
        <authorList>
            <person name="Schulz F."/>
            <person name="Roux S."/>
            <person name="Paez-Espino D."/>
            <person name="Jungbluth S."/>
            <person name="Walsh D.A."/>
            <person name="Denef V.J."/>
            <person name="McMahon K.D."/>
            <person name="Konstantinidis K.T."/>
            <person name="Eloe-Fadrosh E.A."/>
            <person name="Kyrpides N.C."/>
            <person name="Woyke T."/>
        </authorList>
    </citation>
    <scope>NUCLEOTIDE SEQUENCE</scope>
    <source>
        <strain evidence="2">GVMAG-M-3300009182-67</strain>
    </source>
</reference>
<feature type="domain" description="RING-type" evidence="1">
    <location>
        <begin position="74"/>
        <end position="112"/>
    </location>
</feature>
<dbReference type="Gene3D" id="3.30.40.10">
    <property type="entry name" value="Zinc/RING finger domain, C3HC4 (zinc finger)"/>
    <property type="match status" value="1"/>
</dbReference>
<dbReference type="AlphaFoldDB" id="A0A6C0AYK6"/>
<dbReference type="EMBL" id="MN739039">
    <property type="protein sequence ID" value="QHS84932.1"/>
    <property type="molecule type" value="Genomic_DNA"/>
</dbReference>
<evidence type="ECO:0000259" key="1">
    <source>
        <dbReference type="PROSITE" id="PS50089"/>
    </source>
</evidence>
<sequence>MNNSIPESRRLSFEQVTFQINFHTLQLERDAFELEMYDYLVNPFLGIPDSFWEPINVSFENVNELEDIIKEDTCYICSETHLNFKKVNCCNQEICNGCCYKWFKTSVKCPYCYQDLREFNLKNPTKLNLNES</sequence>
<dbReference type="SUPFAM" id="SSF57850">
    <property type="entry name" value="RING/U-box"/>
    <property type="match status" value="1"/>
</dbReference>
<accession>A0A6C0AYK6</accession>